<dbReference type="Proteomes" id="UP001054889">
    <property type="component" value="Unassembled WGS sequence"/>
</dbReference>
<reference evidence="2" key="1">
    <citation type="journal article" date="2018" name="DNA Res.">
        <title>Multiple hybrid de novo genome assembly of finger millet, an orphan allotetraploid crop.</title>
        <authorList>
            <person name="Hatakeyama M."/>
            <person name="Aluri S."/>
            <person name="Balachadran M.T."/>
            <person name="Sivarajan S.R."/>
            <person name="Patrignani A."/>
            <person name="Gruter S."/>
            <person name="Poveda L."/>
            <person name="Shimizu-Inatsugi R."/>
            <person name="Baeten J."/>
            <person name="Francoijs K.J."/>
            <person name="Nataraja K.N."/>
            <person name="Reddy Y.A.N."/>
            <person name="Phadnis S."/>
            <person name="Ravikumar R.L."/>
            <person name="Schlapbach R."/>
            <person name="Sreeman S.M."/>
            <person name="Shimizu K.K."/>
        </authorList>
    </citation>
    <scope>NUCLEOTIDE SEQUENCE</scope>
</reference>
<evidence type="ECO:0000313" key="3">
    <source>
        <dbReference type="Proteomes" id="UP001054889"/>
    </source>
</evidence>
<protein>
    <submittedName>
        <fullName evidence="2">Uncharacterized protein</fullName>
    </submittedName>
</protein>
<proteinExistence type="predicted"/>
<organism evidence="2 3">
    <name type="scientific">Eleusine coracana subsp. coracana</name>
    <dbReference type="NCBI Taxonomy" id="191504"/>
    <lineage>
        <taxon>Eukaryota</taxon>
        <taxon>Viridiplantae</taxon>
        <taxon>Streptophyta</taxon>
        <taxon>Embryophyta</taxon>
        <taxon>Tracheophyta</taxon>
        <taxon>Spermatophyta</taxon>
        <taxon>Magnoliopsida</taxon>
        <taxon>Liliopsida</taxon>
        <taxon>Poales</taxon>
        <taxon>Poaceae</taxon>
        <taxon>PACMAD clade</taxon>
        <taxon>Chloridoideae</taxon>
        <taxon>Cynodonteae</taxon>
        <taxon>Eleusininae</taxon>
        <taxon>Eleusine</taxon>
    </lineage>
</organism>
<dbReference type="AlphaFoldDB" id="A0AAV5E4T3"/>
<feature type="region of interest" description="Disordered" evidence="1">
    <location>
        <begin position="87"/>
        <end position="163"/>
    </location>
</feature>
<feature type="region of interest" description="Disordered" evidence="1">
    <location>
        <begin position="17"/>
        <end position="68"/>
    </location>
</feature>
<evidence type="ECO:0000256" key="1">
    <source>
        <dbReference type="SAM" id="MobiDB-lite"/>
    </source>
</evidence>
<gene>
    <name evidence="2" type="primary">gb05564</name>
    <name evidence="2" type="ORF">PR202_gb05564</name>
</gene>
<dbReference type="EMBL" id="BQKI01000073">
    <property type="protein sequence ID" value="GJN18404.1"/>
    <property type="molecule type" value="Genomic_DNA"/>
</dbReference>
<comment type="caution">
    <text evidence="2">The sequence shown here is derived from an EMBL/GenBank/DDBJ whole genome shotgun (WGS) entry which is preliminary data.</text>
</comment>
<reference evidence="2" key="2">
    <citation type="submission" date="2021-12" db="EMBL/GenBank/DDBJ databases">
        <title>Resequencing data analysis of finger millet.</title>
        <authorList>
            <person name="Hatakeyama M."/>
            <person name="Aluri S."/>
            <person name="Balachadran M.T."/>
            <person name="Sivarajan S.R."/>
            <person name="Poveda L."/>
            <person name="Shimizu-Inatsugi R."/>
            <person name="Schlapbach R."/>
            <person name="Sreeman S.M."/>
            <person name="Shimizu K.K."/>
        </authorList>
    </citation>
    <scope>NUCLEOTIDE SEQUENCE</scope>
</reference>
<evidence type="ECO:0000313" key="2">
    <source>
        <dbReference type="EMBL" id="GJN18404.1"/>
    </source>
</evidence>
<feature type="compositionally biased region" description="Basic and acidic residues" evidence="1">
    <location>
        <begin position="99"/>
        <end position="115"/>
    </location>
</feature>
<sequence length="163" mass="16161">MPPVLRRHCAALLPAPPCRPTAPAVPLGPHPSSSAWLARPRGTMSCSPVPPGSGSPVSSATADSAGDVSENLLSSIEAQRIVPRIMAAGQSSAIGGRSGESRAGRRGDGARKKQGEGGAGGGGWRAGAGRGDKRRRTGQGEKRGGGGAGGGRQARRATSAGGR</sequence>
<accession>A0AAV5E4T3</accession>
<name>A0AAV5E4T3_ELECO</name>
<keyword evidence="3" id="KW-1185">Reference proteome</keyword>
<feature type="compositionally biased region" description="Gly residues" evidence="1">
    <location>
        <begin position="116"/>
        <end position="129"/>
    </location>
</feature>